<organism evidence="1 2">
    <name type="scientific">OM182 bacterium MED-G24</name>
    <dbReference type="NCBI Taxonomy" id="1986255"/>
    <lineage>
        <taxon>Bacteria</taxon>
        <taxon>Pseudomonadati</taxon>
        <taxon>Pseudomonadota</taxon>
        <taxon>Gammaproteobacteria</taxon>
        <taxon>OMG group</taxon>
        <taxon>OM182 clade</taxon>
    </lineage>
</organism>
<dbReference type="AlphaFoldDB" id="A0A2A5WUZ7"/>
<evidence type="ECO:0000313" key="1">
    <source>
        <dbReference type="EMBL" id="PDH40251.1"/>
    </source>
</evidence>
<sequence>MGDVGSDWLASLPDRVASLQEQWRCRVDPKALSGGTEALLLLCIRNNGDLAVIKLGMPGSSDIKSESKVLQLAAGHGYAQV</sequence>
<comment type="caution">
    <text evidence="1">The sequence shown here is derived from an EMBL/GenBank/DDBJ whole genome shotgun (WGS) entry which is preliminary data.</text>
</comment>
<dbReference type="EMBL" id="NTKD01000014">
    <property type="protein sequence ID" value="PDH40251.1"/>
    <property type="molecule type" value="Genomic_DNA"/>
</dbReference>
<accession>A0A2A5WUZ7</accession>
<evidence type="ECO:0000313" key="2">
    <source>
        <dbReference type="Proteomes" id="UP000219327"/>
    </source>
</evidence>
<dbReference type="Proteomes" id="UP000219327">
    <property type="component" value="Unassembled WGS sequence"/>
</dbReference>
<name>A0A2A5WUZ7_9GAMM</name>
<reference evidence="1 2" key="1">
    <citation type="submission" date="2017-08" db="EMBL/GenBank/DDBJ databases">
        <title>Fine stratification of microbial communities through a metagenomic profile of the photic zone.</title>
        <authorList>
            <person name="Haro-Moreno J.M."/>
            <person name="Lopez-Perez M."/>
            <person name="De La Torre J."/>
            <person name="Picazo A."/>
            <person name="Camacho A."/>
            <person name="Rodriguez-Valera F."/>
        </authorList>
    </citation>
    <scope>NUCLEOTIDE SEQUENCE [LARGE SCALE GENOMIC DNA]</scope>
    <source>
        <strain evidence="1">MED-G24</strain>
    </source>
</reference>
<gene>
    <name evidence="1" type="ORF">CNE99_04105</name>
</gene>
<protein>
    <submittedName>
        <fullName evidence="1">Uncharacterized protein</fullName>
    </submittedName>
</protein>
<proteinExistence type="predicted"/>